<dbReference type="EMBL" id="VAJM01000006">
    <property type="protein sequence ID" value="TLM91792.1"/>
    <property type="molecule type" value="Genomic_DNA"/>
</dbReference>
<protein>
    <recommendedName>
        <fullName evidence="3">Colicin D immunity protein domain-containing protein</fullName>
    </recommendedName>
</protein>
<keyword evidence="2" id="KW-1185">Reference proteome</keyword>
<evidence type="ECO:0000313" key="2">
    <source>
        <dbReference type="Proteomes" id="UP000305517"/>
    </source>
</evidence>
<sequence length="117" mass="13038">MDLTSWTERVVAAIGDVADLVFQQRAWLGTGPEISSFVETYCTLYDDNAFAAFLAQQAWPQTGLAPAVRQEMILLDQLLRAYQEPGSDAEILADPRWREVAHQAQRVLQAIEEGASK</sequence>
<evidence type="ECO:0000313" key="1">
    <source>
        <dbReference type="EMBL" id="TLM91792.1"/>
    </source>
</evidence>
<dbReference type="AlphaFoldDB" id="A0A5R8WPX9"/>
<name>A0A5R8WPX9_9BACT</name>
<comment type="caution">
    <text evidence="1">The sequence shown here is derived from an EMBL/GenBank/DDBJ whole genome shotgun (WGS) entry which is preliminary data.</text>
</comment>
<reference evidence="1 2" key="1">
    <citation type="submission" date="2019-05" db="EMBL/GenBank/DDBJ databases">
        <title>Hymenobacter edaphi sp. nov., isolated from abandoned arsenic-contaminated farmland soil.</title>
        <authorList>
            <person name="Nie L."/>
        </authorList>
    </citation>
    <scope>NUCLEOTIDE SEQUENCE [LARGE SCALE GENOMIC DNA]</scope>
    <source>
        <strain evidence="1 2">1-3-3-8</strain>
    </source>
</reference>
<proteinExistence type="predicted"/>
<organism evidence="1 2">
    <name type="scientific">Hymenobacter jeollabukensis</name>
    <dbReference type="NCBI Taxonomy" id="2025313"/>
    <lineage>
        <taxon>Bacteria</taxon>
        <taxon>Pseudomonadati</taxon>
        <taxon>Bacteroidota</taxon>
        <taxon>Cytophagia</taxon>
        <taxon>Cytophagales</taxon>
        <taxon>Hymenobacteraceae</taxon>
        <taxon>Hymenobacter</taxon>
    </lineage>
</organism>
<evidence type="ECO:0008006" key="3">
    <source>
        <dbReference type="Google" id="ProtNLM"/>
    </source>
</evidence>
<dbReference type="RefSeq" id="WP_138078752.1">
    <property type="nucleotide sequence ID" value="NZ_VAJM01000006.1"/>
</dbReference>
<accession>A0A5R8WPX9</accession>
<gene>
    <name evidence="1" type="ORF">FDY95_14635</name>
</gene>
<dbReference type="Proteomes" id="UP000305517">
    <property type="component" value="Unassembled WGS sequence"/>
</dbReference>
<dbReference type="OrthoDB" id="893941at2"/>